<dbReference type="Proteomes" id="UP001327560">
    <property type="component" value="Chromosome 4"/>
</dbReference>
<evidence type="ECO:0000313" key="2">
    <source>
        <dbReference type="Proteomes" id="UP001327560"/>
    </source>
</evidence>
<keyword evidence="2" id="KW-1185">Reference proteome</keyword>
<evidence type="ECO:0000313" key="1">
    <source>
        <dbReference type="EMBL" id="WOL04582.1"/>
    </source>
</evidence>
<sequence length="175" mass="19977">MAKRILLILNREENVWCNLMNEKCKRWSPWMQCKGKDLIRNGRIIANNMTRLKDGLKVAIGNGIGTNTWNTPWITCLSLSFNDSLDYNQKGGRPVCRSKDISVEMQLNYWESSLFCGAAWKEGESAGVGFVLTEHDKWKVSGADIAIAGSPLKVELSIIWYDLDNVRKNKEEEYD</sequence>
<protein>
    <submittedName>
        <fullName evidence="1">Uncharacterized protein</fullName>
    </submittedName>
</protein>
<proteinExistence type="predicted"/>
<gene>
    <name evidence="1" type="ORF">Cni_G13303</name>
</gene>
<organism evidence="1 2">
    <name type="scientific">Canna indica</name>
    <name type="common">Indian-shot</name>
    <dbReference type="NCBI Taxonomy" id="4628"/>
    <lineage>
        <taxon>Eukaryota</taxon>
        <taxon>Viridiplantae</taxon>
        <taxon>Streptophyta</taxon>
        <taxon>Embryophyta</taxon>
        <taxon>Tracheophyta</taxon>
        <taxon>Spermatophyta</taxon>
        <taxon>Magnoliopsida</taxon>
        <taxon>Liliopsida</taxon>
        <taxon>Zingiberales</taxon>
        <taxon>Cannaceae</taxon>
        <taxon>Canna</taxon>
    </lineage>
</organism>
<name>A0AAQ3K9K5_9LILI</name>
<dbReference type="EMBL" id="CP136893">
    <property type="protein sequence ID" value="WOL04582.1"/>
    <property type="molecule type" value="Genomic_DNA"/>
</dbReference>
<reference evidence="1 2" key="1">
    <citation type="submission" date="2023-10" db="EMBL/GenBank/DDBJ databases">
        <title>Chromosome-scale genome assembly provides insights into flower coloration mechanisms of Canna indica.</title>
        <authorList>
            <person name="Li C."/>
        </authorList>
    </citation>
    <scope>NUCLEOTIDE SEQUENCE [LARGE SCALE GENOMIC DNA]</scope>
    <source>
        <tissue evidence="1">Flower</tissue>
    </source>
</reference>
<dbReference type="AlphaFoldDB" id="A0AAQ3K9K5"/>
<accession>A0AAQ3K9K5</accession>